<keyword evidence="2" id="KW-1185">Reference proteome</keyword>
<organism evidence="1 2">
    <name type="scientific">Paraburkholderia denitrificans</name>
    <dbReference type="NCBI Taxonomy" id="694025"/>
    <lineage>
        <taxon>Bacteria</taxon>
        <taxon>Pseudomonadati</taxon>
        <taxon>Pseudomonadota</taxon>
        <taxon>Betaproteobacteria</taxon>
        <taxon>Burkholderiales</taxon>
        <taxon>Burkholderiaceae</taxon>
        <taxon>Paraburkholderia</taxon>
    </lineage>
</organism>
<name>A0ABW0J3M3_9BURK</name>
<dbReference type="Proteomes" id="UP001596103">
    <property type="component" value="Unassembled WGS sequence"/>
</dbReference>
<dbReference type="RefSeq" id="WP_377709099.1">
    <property type="nucleotide sequence ID" value="NZ_JBHSMP010000006.1"/>
</dbReference>
<accession>A0ABW0J3M3</accession>
<evidence type="ECO:0000313" key="2">
    <source>
        <dbReference type="Proteomes" id="UP001596103"/>
    </source>
</evidence>
<evidence type="ECO:0008006" key="3">
    <source>
        <dbReference type="Google" id="ProtNLM"/>
    </source>
</evidence>
<comment type="caution">
    <text evidence="1">The sequence shown here is derived from an EMBL/GenBank/DDBJ whole genome shotgun (WGS) entry which is preliminary data.</text>
</comment>
<reference evidence="2" key="1">
    <citation type="journal article" date="2019" name="Int. J. Syst. Evol. Microbiol.">
        <title>The Global Catalogue of Microorganisms (GCM) 10K type strain sequencing project: providing services to taxonomists for standard genome sequencing and annotation.</title>
        <authorList>
            <consortium name="The Broad Institute Genomics Platform"/>
            <consortium name="The Broad Institute Genome Sequencing Center for Infectious Disease"/>
            <person name="Wu L."/>
            <person name="Ma J."/>
        </authorList>
    </citation>
    <scope>NUCLEOTIDE SEQUENCE [LARGE SCALE GENOMIC DNA]</scope>
    <source>
        <strain evidence="2">CCUG 56042</strain>
    </source>
</reference>
<protein>
    <recommendedName>
        <fullName evidence="3">Transposase</fullName>
    </recommendedName>
</protein>
<sequence length="44" mass="4990">MTRTSNARRQIPFPGAARATQEFIARIDVFCGDAVQQVLHEKRC</sequence>
<proteinExistence type="predicted"/>
<dbReference type="EMBL" id="JBHSMP010000006">
    <property type="protein sequence ID" value="MFC5427589.1"/>
    <property type="molecule type" value="Genomic_DNA"/>
</dbReference>
<evidence type="ECO:0000313" key="1">
    <source>
        <dbReference type="EMBL" id="MFC5427589.1"/>
    </source>
</evidence>
<gene>
    <name evidence="1" type="ORF">ACFPTO_02000</name>
</gene>